<dbReference type="Pfam" id="PF01345">
    <property type="entry name" value="DUF11"/>
    <property type="match status" value="1"/>
</dbReference>
<evidence type="ECO:0000259" key="7">
    <source>
        <dbReference type="Pfam" id="PF17210"/>
    </source>
</evidence>
<dbReference type="GO" id="GO:0005576">
    <property type="term" value="C:extracellular region"/>
    <property type="evidence" value="ECO:0007669"/>
    <property type="project" value="UniProtKB-SubCell"/>
</dbReference>
<reference evidence="8" key="1">
    <citation type="journal article" date="2021" name="Environ. Microbiol.">
        <title>Genomic characterization of three novel Desulfobacterota classes expand the metabolic and phylogenetic diversity of the phylum.</title>
        <authorList>
            <person name="Murphy C.L."/>
            <person name="Biggerstaff J."/>
            <person name="Eichhorn A."/>
            <person name="Ewing E."/>
            <person name="Shahan R."/>
            <person name="Soriano D."/>
            <person name="Stewart S."/>
            <person name="VanMol K."/>
            <person name="Walker R."/>
            <person name="Walters P."/>
            <person name="Elshahed M.S."/>
            <person name="Youssef N.H."/>
        </authorList>
    </citation>
    <scope>NUCLEOTIDE SEQUENCE</scope>
    <source>
        <strain evidence="8">Zod_Metabat.24</strain>
    </source>
</reference>
<dbReference type="NCBIfam" id="TIGR01451">
    <property type="entry name" value="B_ant_repeat"/>
    <property type="match status" value="1"/>
</dbReference>
<evidence type="ECO:0000256" key="2">
    <source>
        <dbReference type="ARBA" id="ARBA00022525"/>
    </source>
</evidence>
<organism evidence="8 9">
    <name type="scientific">Candidatus Zymogenus saltonus</name>
    <dbReference type="NCBI Taxonomy" id="2844893"/>
    <lineage>
        <taxon>Bacteria</taxon>
        <taxon>Deltaproteobacteria</taxon>
        <taxon>Candidatus Zymogenia</taxon>
        <taxon>Candidatus Zymogeniales</taxon>
        <taxon>Candidatus Zymogenaceae</taxon>
        <taxon>Candidatus Zymogenus</taxon>
    </lineage>
</organism>
<dbReference type="SUPFAM" id="SSF117074">
    <property type="entry name" value="Hypothetical protein PA1324"/>
    <property type="match status" value="2"/>
</dbReference>
<dbReference type="InterPro" id="IPR047589">
    <property type="entry name" value="DUF11_rpt"/>
</dbReference>
<dbReference type="EMBL" id="JAFGIX010000025">
    <property type="protein sequence ID" value="MBN1572535.1"/>
    <property type="molecule type" value="Genomic_DNA"/>
</dbReference>
<dbReference type="InterPro" id="IPR033764">
    <property type="entry name" value="Sdr_B"/>
</dbReference>
<feature type="region of interest" description="Disordered" evidence="5">
    <location>
        <begin position="80"/>
        <end position="102"/>
    </location>
</feature>
<keyword evidence="2" id="KW-0964">Secreted</keyword>
<evidence type="ECO:0000313" key="8">
    <source>
        <dbReference type="EMBL" id="MBN1572535.1"/>
    </source>
</evidence>
<name>A0A9D8KE24_9DELT</name>
<keyword evidence="4" id="KW-0175">Coiled coil</keyword>
<dbReference type="PANTHER" id="PTHR34819:SF3">
    <property type="entry name" value="CELL SURFACE PROTEIN"/>
    <property type="match status" value="1"/>
</dbReference>
<proteinExistence type="predicted"/>
<reference evidence="8" key="2">
    <citation type="submission" date="2021-01" db="EMBL/GenBank/DDBJ databases">
        <authorList>
            <person name="Hahn C.R."/>
            <person name="Youssef N.H."/>
            <person name="Elshahed M."/>
        </authorList>
    </citation>
    <scope>NUCLEOTIDE SEQUENCE</scope>
    <source>
        <strain evidence="8">Zod_Metabat.24</strain>
    </source>
</reference>
<evidence type="ECO:0000256" key="1">
    <source>
        <dbReference type="ARBA" id="ARBA00004613"/>
    </source>
</evidence>
<dbReference type="Gene3D" id="2.60.40.1170">
    <property type="entry name" value="Mu homology domain, subdomain B"/>
    <property type="match status" value="1"/>
</dbReference>
<feature type="domain" description="SD-repeat containing protein B" evidence="7">
    <location>
        <begin position="384"/>
        <end position="439"/>
    </location>
</feature>
<sequence>MGRYDIGIKGVCGGNEVTTYVELVVEPDLGDFGVSAAPPTRTINAGEDTFYTVITKFEGSFGGPVYLSVSGLPAGVTGTFDDNPVSENGGSGNKETKLRISSSSSVPEGHYYLTITGSNDDLGERSTKVKLIINGVAGFVLDADPSSVSIFPGDTAAYEITGDFEDNFNDKVKLTVSGVPAGATDEITPSTIDPKNKKAKLVIKTNSTIKDNNYTITVTGKGEGTGVESKVTVDLAVGVPPVVEPGRLSVSKSAHPSKSKIGGLVSYTLRIRNSGGGDIDNVIVRDDLPNGFGYVRGSTILSGKKYKDPSGTNNITWNIGKLSGGSSVTLKYIVVIKGNVKRGANTNRVKVSGRDGRGVNLTATASADVSISWDSIEDYGKIKGRVFYDKNKNGIKNVDEEGIPGITILMERGTKIVTDKDGLFLFEKVTPGNHLVALDERKIPGNYFLISDSSKIVSVFWGGTARTSFALGYNPPAPPVKPVDKEEEKKKKEAEELAKKKKEMIEKLKKERELLLKSGVVSGLVFIDDNDNERYDKGEEKIEGVIVVLDDSKTSKSNKFGKYKFEKVKEGRHTISVKETKEFKKEYKAPEEKIKISVKRGVNNLANIPLVYSKEIGGIVINIELTTEQEK</sequence>
<dbReference type="PANTHER" id="PTHR34819">
    <property type="entry name" value="LARGE CYSTEINE-RICH PERIPLASMIC PROTEIN OMCB"/>
    <property type="match status" value="1"/>
</dbReference>
<evidence type="ECO:0000256" key="3">
    <source>
        <dbReference type="ARBA" id="ARBA00022729"/>
    </source>
</evidence>
<evidence type="ECO:0000256" key="5">
    <source>
        <dbReference type="SAM" id="MobiDB-lite"/>
    </source>
</evidence>
<dbReference type="Gene3D" id="2.60.40.10">
    <property type="entry name" value="Immunoglobulins"/>
    <property type="match status" value="2"/>
</dbReference>
<dbReference type="InterPro" id="IPR051172">
    <property type="entry name" value="Chlamydia_OmcB"/>
</dbReference>
<dbReference type="Pfam" id="PF17210">
    <property type="entry name" value="SdrD_B"/>
    <property type="match status" value="1"/>
</dbReference>
<evidence type="ECO:0000259" key="6">
    <source>
        <dbReference type="Pfam" id="PF01345"/>
    </source>
</evidence>
<protein>
    <submittedName>
        <fullName evidence="8">DUF11 domain-containing protein</fullName>
    </submittedName>
</protein>
<keyword evidence="3" id="KW-0732">Signal</keyword>
<gene>
    <name evidence="8" type="ORF">JW984_04980</name>
</gene>
<accession>A0A9D8KE24</accession>
<evidence type="ECO:0000256" key="4">
    <source>
        <dbReference type="SAM" id="Coils"/>
    </source>
</evidence>
<comment type="caution">
    <text evidence="8">The sequence shown here is derived from an EMBL/GenBank/DDBJ whole genome shotgun (WGS) entry which is preliminary data.</text>
</comment>
<evidence type="ECO:0000313" key="9">
    <source>
        <dbReference type="Proteomes" id="UP000809273"/>
    </source>
</evidence>
<dbReference type="InterPro" id="IPR013783">
    <property type="entry name" value="Ig-like_fold"/>
</dbReference>
<dbReference type="InterPro" id="IPR001434">
    <property type="entry name" value="OmcB-like_DUF11"/>
</dbReference>
<comment type="subcellular location">
    <subcellularLocation>
        <location evidence="1">Secreted</location>
    </subcellularLocation>
</comment>
<dbReference type="Proteomes" id="UP000809273">
    <property type="component" value="Unassembled WGS sequence"/>
</dbReference>
<feature type="domain" description="DUF11" evidence="6">
    <location>
        <begin position="248"/>
        <end position="357"/>
    </location>
</feature>
<dbReference type="AlphaFoldDB" id="A0A9D8KE24"/>
<feature type="coiled-coil region" evidence="4">
    <location>
        <begin position="483"/>
        <end position="518"/>
    </location>
</feature>